<feature type="non-terminal residue" evidence="13">
    <location>
        <position position="116"/>
    </location>
</feature>
<evidence type="ECO:0000256" key="9">
    <source>
        <dbReference type="ARBA" id="ARBA00023319"/>
    </source>
</evidence>
<dbReference type="InterPro" id="IPR013783">
    <property type="entry name" value="Ig-like_fold"/>
</dbReference>
<evidence type="ECO:0000259" key="12">
    <source>
        <dbReference type="PROSITE" id="PS50835"/>
    </source>
</evidence>
<name>G7P9S6_MACFA</name>
<protein>
    <recommendedName>
        <fullName evidence="12">Ig-like domain-containing protein</fullName>
    </recommendedName>
</protein>
<keyword evidence="7" id="KW-1015">Disulfide bond</keyword>
<feature type="chain" id="PRO_5003502199" description="Ig-like domain-containing protein" evidence="11">
    <location>
        <begin position="22"/>
        <end position="116"/>
    </location>
</feature>
<keyword evidence="8" id="KW-0675">Receptor</keyword>
<evidence type="ECO:0000256" key="3">
    <source>
        <dbReference type="ARBA" id="ARBA00022729"/>
    </source>
</evidence>
<feature type="signal peptide" evidence="11">
    <location>
        <begin position="1"/>
        <end position="21"/>
    </location>
</feature>
<dbReference type="GO" id="GO:0042101">
    <property type="term" value="C:T cell receptor complex"/>
    <property type="evidence" value="ECO:0007669"/>
    <property type="project" value="UniProtKB-KW"/>
</dbReference>
<dbReference type="InterPro" id="IPR013106">
    <property type="entry name" value="Ig_V-set"/>
</dbReference>
<dbReference type="InterPro" id="IPR007110">
    <property type="entry name" value="Ig-like_dom"/>
</dbReference>
<evidence type="ECO:0000256" key="6">
    <source>
        <dbReference type="ARBA" id="ARBA00023136"/>
    </source>
</evidence>
<dbReference type="InterPro" id="IPR051287">
    <property type="entry name" value="TCR_variable_region"/>
</dbReference>
<organism>
    <name type="scientific">Macaca fascicularis</name>
    <name type="common">Crab-eating macaque</name>
    <name type="synonym">Cynomolgus monkey</name>
    <dbReference type="NCBI Taxonomy" id="9541"/>
    <lineage>
        <taxon>Eukaryota</taxon>
        <taxon>Metazoa</taxon>
        <taxon>Chordata</taxon>
        <taxon>Craniata</taxon>
        <taxon>Vertebrata</taxon>
        <taxon>Euteleostomi</taxon>
        <taxon>Mammalia</taxon>
        <taxon>Eutheria</taxon>
        <taxon>Euarchontoglires</taxon>
        <taxon>Primates</taxon>
        <taxon>Haplorrhini</taxon>
        <taxon>Catarrhini</taxon>
        <taxon>Cercopithecidae</taxon>
        <taxon>Cercopithecinae</taxon>
        <taxon>Macaca</taxon>
    </lineage>
</organism>
<dbReference type="InterPro" id="IPR036179">
    <property type="entry name" value="Ig-like_dom_sf"/>
</dbReference>
<sequence>MLFSSLLCIFVAFSYSGFSVAQKVTQAQSSVSMPVEKAVTLNCQYETSSWSYDLFWYKQLPGKEMIFLIHQGSSQQNARNGRYSVNFQKAASSITLTISALQLEDSATYFCALREL</sequence>
<comment type="subcellular location">
    <subcellularLocation>
        <location evidence="1">Cell membrane</location>
    </subcellularLocation>
</comment>
<evidence type="ECO:0000256" key="4">
    <source>
        <dbReference type="ARBA" id="ARBA00022859"/>
    </source>
</evidence>
<evidence type="ECO:0000256" key="11">
    <source>
        <dbReference type="SAM" id="SignalP"/>
    </source>
</evidence>
<evidence type="ECO:0000256" key="5">
    <source>
        <dbReference type="ARBA" id="ARBA00023130"/>
    </source>
</evidence>
<dbReference type="FunFam" id="2.60.40.10:FF:000878">
    <property type="entry name" value="T cell receptor alpha variable 38-1"/>
    <property type="match status" value="1"/>
</dbReference>
<evidence type="ECO:0000256" key="1">
    <source>
        <dbReference type="ARBA" id="ARBA00004236"/>
    </source>
</evidence>
<proteinExistence type="predicted"/>
<dbReference type="EMBL" id="CM001282">
    <property type="protein sequence ID" value="EHH63451.1"/>
    <property type="molecule type" value="Genomic_DNA"/>
</dbReference>
<accession>G7P9S6</accession>
<dbReference type="AlphaFoldDB" id="G7P9S6"/>
<dbReference type="PROSITE" id="PS50835">
    <property type="entry name" value="IG_LIKE"/>
    <property type="match status" value="1"/>
</dbReference>
<dbReference type="Pfam" id="PF07686">
    <property type="entry name" value="V-set"/>
    <property type="match status" value="1"/>
</dbReference>
<keyword evidence="5" id="KW-1064">Adaptive immunity</keyword>
<dbReference type="SMART" id="SM00406">
    <property type="entry name" value="IGv"/>
    <property type="match status" value="1"/>
</dbReference>
<dbReference type="Gene3D" id="2.60.40.10">
    <property type="entry name" value="Immunoglobulins"/>
    <property type="match status" value="1"/>
</dbReference>
<evidence type="ECO:0000256" key="7">
    <source>
        <dbReference type="ARBA" id="ARBA00023157"/>
    </source>
</evidence>
<keyword evidence="9" id="KW-0393">Immunoglobulin domain</keyword>
<keyword evidence="4" id="KW-0391">Immunity</keyword>
<feature type="domain" description="Ig-like" evidence="12">
    <location>
        <begin position="22"/>
        <end position="116"/>
    </location>
</feature>
<dbReference type="PANTHER" id="PTHR19367">
    <property type="entry name" value="T-CELL RECEPTOR ALPHA CHAIN V REGION"/>
    <property type="match status" value="1"/>
</dbReference>
<keyword evidence="2" id="KW-1003">Cell membrane</keyword>
<gene>
    <name evidence="13" type="ORF">EGM_16417</name>
</gene>
<evidence type="ECO:0000256" key="8">
    <source>
        <dbReference type="ARBA" id="ARBA00023170"/>
    </source>
</evidence>
<evidence type="ECO:0000256" key="2">
    <source>
        <dbReference type="ARBA" id="ARBA00022475"/>
    </source>
</evidence>
<keyword evidence="10" id="KW-1279">T cell receptor</keyword>
<evidence type="ECO:0000313" key="13">
    <source>
        <dbReference type="EMBL" id="EHH63451.1"/>
    </source>
</evidence>
<dbReference type="GO" id="GO:0002250">
    <property type="term" value="P:adaptive immune response"/>
    <property type="evidence" value="ECO:0007669"/>
    <property type="project" value="UniProtKB-KW"/>
</dbReference>
<dbReference type="PANTHER" id="PTHR19367:SF45">
    <property type="entry name" value="IG-LIKE DOMAIN-CONTAINING PROTEIN"/>
    <property type="match status" value="1"/>
</dbReference>
<dbReference type="Proteomes" id="UP000009130">
    <property type="component" value="Chromosome 7"/>
</dbReference>
<dbReference type="SUPFAM" id="SSF48726">
    <property type="entry name" value="Immunoglobulin"/>
    <property type="match status" value="1"/>
</dbReference>
<reference evidence="13" key="1">
    <citation type="journal article" date="2011" name="Nat. Biotechnol.">
        <title>Genome sequencing and comparison of two nonhuman primate animal models, the cynomolgus and Chinese rhesus macaques.</title>
        <authorList>
            <person name="Yan G."/>
            <person name="Zhang G."/>
            <person name="Fang X."/>
            <person name="Zhang Y."/>
            <person name="Li C."/>
            <person name="Ling F."/>
            <person name="Cooper D.N."/>
            <person name="Li Q."/>
            <person name="Li Y."/>
            <person name="van Gool A.J."/>
            <person name="Du H."/>
            <person name="Chen J."/>
            <person name="Chen R."/>
            <person name="Zhang P."/>
            <person name="Huang Z."/>
            <person name="Thompson J.R."/>
            <person name="Meng Y."/>
            <person name="Bai Y."/>
            <person name="Wang J."/>
            <person name="Zhuo M."/>
            <person name="Wang T."/>
            <person name="Huang Y."/>
            <person name="Wei L."/>
            <person name="Li J."/>
            <person name="Wang Z."/>
            <person name="Hu H."/>
            <person name="Yang P."/>
            <person name="Le L."/>
            <person name="Stenson P.D."/>
            <person name="Li B."/>
            <person name="Liu X."/>
            <person name="Ball E.V."/>
            <person name="An N."/>
            <person name="Huang Q."/>
            <person name="Zhang Y."/>
            <person name="Fan W."/>
            <person name="Zhang X."/>
            <person name="Li Y."/>
            <person name="Wang W."/>
            <person name="Katze M.G."/>
            <person name="Su B."/>
            <person name="Nielsen R."/>
            <person name="Yang H."/>
            <person name="Wang J."/>
            <person name="Wang X."/>
            <person name="Wang J."/>
        </authorList>
    </citation>
    <scope>NUCLEOTIDE SEQUENCE [LARGE SCALE GENOMIC DNA]</scope>
    <source>
        <strain evidence="13">CE-4</strain>
    </source>
</reference>
<keyword evidence="6" id="KW-0472">Membrane</keyword>
<keyword evidence="3 11" id="KW-0732">Signal</keyword>
<evidence type="ECO:0000256" key="10">
    <source>
        <dbReference type="ARBA" id="ARBA00043266"/>
    </source>
</evidence>